<proteinExistence type="predicted"/>
<gene>
    <name evidence="2" type="ORF">KIN20_013044</name>
</gene>
<feature type="region of interest" description="Disordered" evidence="1">
    <location>
        <begin position="1"/>
        <end position="46"/>
    </location>
</feature>
<organism evidence="2 3">
    <name type="scientific">Parelaphostrongylus tenuis</name>
    <name type="common">Meningeal worm</name>
    <dbReference type="NCBI Taxonomy" id="148309"/>
    <lineage>
        <taxon>Eukaryota</taxon>
        <taxon>Metazoa</taxon>
        <taxon>Ecdysozoa</taxon>
        <taxon>Nematoda</taxon>
        <taxon>Chromadorea</taxon>
        <taxon>Rhabditida</taxon>
        <taxon>Rhabditina</taxon>
        <taxon>Rhabditomorpha</taxon>
        <taxon>Strongyloidea</taxon>
        <taxon>Metastrongylidae</taxon>
        <taxon>Parelaphostrongylus</taxon>
    </lineage>
</organism>
<sequence>MPSPVRPEHVGHTNNHPVTGQISSPAPPMHVQDPASSDAPMSAVPHNRFYGNAANLRMGKM</sequence>
<dbReference type="AlphaFoldDB" id="A0AAD5QQS5"/>
<keyword evidence="3" id="KW-1185">Reference proteome</keyword>
<evidence type="ECO:0000313" key="3">
    <source>
        <dbReference type="Proteomes" id="UP001196413"/>
    </source>
</evidence>
<evidence type="ECO:0000313" key="2">
    <source>
        <dbReference type="EMBL" id="KAJ1355586.1"/>
    </source>
</evidence>
<feature type="compositionally biased region" description="Basic and acidic residues" evidence="1">
    <location>
        <begin position="1"/>
        <end position="11"/>
    </location>
</feature>
<feature type="compositionally biased region" description="Polar residues" evidence="1">
    <location>
        <begin position="12"/>
        <end position="24"/>
    </location>
</feature>
<reference evidence="2" key="1">
    <citation type="submission" date="2021-06" db="EMBL/GenBank/DDBJ databases">
        <title>Parelaphostrongylus tenuis whole genome reference sequence.</title>
        <authorList>
            <person name="Garwood T.J."/>
            <person name="Larsen P.A."/>
            <person name="Fountain-Jones N.M."/>
            <person name="Garbe J.R."/>
            <person name="Macchietto M.G."/>
            <person name="Kania S.A."/>
            <person name="Gerhold R.W."/>
            <person name="Richards J.E."/>
            <person name="Wolf T.M."/>
        </authorList>
    </citation>
    <scope>NUCLEOTIDE SEQUENCE</scope>
    <source>
        <strain evidence="2">MNPRO001-30</strain>
        <tissue evidence="2">Meninges</tissue>
    </source>
</reference>
<name>A0AAD5QQS5_PARTN</name>
<dbReference type="EMBL" id="JAHQIW010002509">
    <property type="protein sequence ID" value="KAJ1355586.1"/>
    <property type="molecule type" value="Genomic_DNA"/>
</dbReference>
<accession>A0AAD5QQS5</accession>
<protein>
    <submittedName>
        <fullName evidence="2">Uncharacterized protein</fullName>
    </submittedName>
</protein>
<evidence type="ECO:0000256" key="1">
    <source>
        <dbReference type="SAM" id="MobiDB-lite"/>
    </source>
</evidence>
<comment type="caution">
    <text evidence="2">The sequence shown here is derived from an EMBL/GenBank/DDBJ whole genome shotgun (WGS) entry which is preliminary data.</text>
</comment>
<dbReference type="Proteomes" id="UP001196413">
    <property type="component" value="Unassembled WGS sequence"/>
</dbReference>